<evidence type="ECO:0000256" key="3">
    <source>
        <dbReference type="ARBA" id="ARBA00007866"/>
    </source>
</evidence>
<dbReference type="EMBL" id="CAJOBA010005994">
    <property type="protein sequence ID" value="CAF3760239.1"/>
    <property type="molecule type" value="Genomic_DNA"/>
</dbReference>
<comment type="caution">
    <text evidence="13">The sequence shown here is derived from an EMBL/GenBank/DDBJ whole genome shotgun (WGS) entry which is preliminary data.</text>
</comment>
<dbReference type="PROSITE" id="PS50857">
    <property type="entry name" value="COX2_CUA"/>
    <property type="match status" value="1"/>
</dbReference>
<dbReference type="CDD" id="cd01450">
    <property type="entry name" value="vWFA_subfamily_ECM"/>
    <property type="match status" value="1"/>
</dbReference>
<evidence type="ECO:0000256" key="6">
    <source>
        <dbReference type="ARBA" id="ARBA00023008"/>
    </source>
</evidence>
<dbReference type="SUPFAM" id="SSF49503">
    <property type="entry name" value="Cupredoxins"/>
    <property type="match status" value="1"/>
</dbReference>
<dbReference type="InterPro" id="IPR002429">
    <property type="entry name" value="CcO_II-like_C"/>
</dbReference>
<feature type="domain" description="Cytochrome oxidase subunit II copper A binding" evidence="12">
    <location>
        <begin position="290"/>
        <end position="415"/>
    </location>
</feature>
<dbReference type="AlphaFoldDB" id="A0A8S2DRB3"/>
<evidence type="ECO:0000256" key="1">
    <source>
        <dbReference type="ARBA" id="ARBA00001935"/>
    </source>
</evidence>
<dbReference type="GO" id="GO:0016020">
    <property type="term" value="C:membrane"/>
    <property type="evidence" value="ECO:0007669"/>
    <property type="project" value="UniProtKB-SubCell"/>
</dbReference>
<dbReference type="InterPro" id="IPR045187">
    <property type="entry name" value="CcO_II"/>
</dbReference>
<dbReference type="PANTHER" id="PTHR22888:SF9">
    <property type="entry name" value="CYTOCHROME C OXIDASE SUBUNIT 2"/>
    <property type="match status" value="1"/>
</dbReference>
<dbReference type="PROSITE" id="PS50234">
    <property type="entry name" value="VWFA"/>
    <property type="match status" value="1"/>
</dbReference>
<dbReference type="Pfam" id="PF00116">
    <property type="entry name" value="COX2"/>
    <property type="match status" value="1"/>
</dbReference>
<evidence type="ECO:0000256" key="5">
    <source>
        <dbReference type="ARBA" id="ARBA00022842"/>
    </source>
</evidence>
<keyword evidence="5" id="KW-0460">Magnesium</keyword>
<dbReference type="EMBL" id="CAJNOK010005986">
    <property type="protein sequence ID" value="CAF0990101.1"/>
    <property type="molecule type" value="Genomic_DNA"/>
</dbReference>
<evidence type="ECO:0000256" key="9">
    <source>
        <dbReference type="ARBA" id="ARBA00049512"/>
    </source>
</evidence>
<evidence type="ECO:0000256" key="2">
    <source>
        <dbReference type="ARBA" id="ARBA00004370"/>
    </source>
</evidence>
<evidence type="ECO:0000313" key="13">
    <source>
        <dbReference type="EMBL" id="CAF0990101.1"/>
    </source>
</evidence>
<reference evidence="13" key="1">
    <citation type="submission" date="2021-02" db="EMBL/GenBank/DDBJ databases">
        <authorList>
            <person name="Nowell W R."/>
        </authorList>
    </citation>
    <scope>NUCLEOTIDE SEQUENCE</scope>
</reference>
<comment type="subcellular location">
    <subcellularLocation>
        <location evidence="2">Membrane</location>
    </subcellularLocation>
</comment>
<evidence type="ECO:0000313" key="14">
    <source>
        <dbReference type="EMBL" id="CAF3760239.1"/>
    </source>
</evidence>
<feature type="domain" description="VWFA" evidence="11">
    <location>
        <begin position="30"/>
        <end position="205"/>
    </location>
</feature>
<evidence type="ECO:0000256" key="4">
    <source>
        <dbReference type="ARBA" id="ARBA00012949"/>
    </source>
</evidence>
<dbReference type="InterPro" id="IPR036465">
    <property type="entry name" value="vWFA_dom_sf"/>
</dbReference>
<evidence type="ECO:0000313" key="15">
    <source>
        <dbReference type="Proteomes" id="UP000677228"/>
    </source>
</evidence>
<dbReference type="Gene3D" id="2.60.40.420">
    <property type="entry name" value="Cupredoxins - blue copper proteins"/>
    <property type="match status" value="1"/>
</dbReference>
<dbReference type="Proteomes" id="UP000682733">
    <property type="component" value="Unassembled WGS sequence"/>
</dbReference>
<dbReference type="Pfam" id="PF00092">
    <property type="entry name" value="VWA"/>
    <property type="match status" value="1"/>
</dbReference>
<dbReference type="EC" id="7.1.1.9" evidence="4"/>
<evidence type="ECO:0000259" key="12">
    <source>
        <dbReference type="PROSITE" id="PS50857"/>
    </source>
</evidence>
<comment type="cofactor">
    <cofactor evidence="1">
        <name>Cu cation</name>
        <dbReference type="ChEBI" id="CHEBI:23378"/>
    </cofactor>
</comment>
<gene>
    <name evidence="13" type="ORF">OVA965_LOCUS14029</name>
    <name evidence="14" type="ORF">TMI583_LOCUS14034</name>
</gene>
<feature type="signal peptide" evidence="10">
    <location>
        <begin position="1"/>
        <end position="20"/>
    </location>
</feature>
<accession>A0A8S2DRB3</accession>
<comment type="similarity">
    <text evidence="3">Belongs to the cytochrome c oxidase subunit 2 family.</text>
</comment>
<proteinExistence type="inferred from homology"/>
<evidence type="ECO:0000256" key="8">
    <source>
        <dbReference type="ARBA" id="ARBA00031389"/>
    </source>
</evidence>
<evidence type="ECO:0000256" key="7">
    <source>
        <dbReference type="ARBA" id="ARBA00023136"/>
    </source>
</evidence>
<keyword evidence="7" id="KW-0472">Membrane</keyword>
<dbReference type="SMART" id="SM00327">
    <property type="entry name" value="VWA"/>
    <property type="match status" value="1"/>
</dbReference>
<dbReference type="GO" id="GO:0042773">
    <property type="term" value="P:ATP synthesis coupled electron transport"/>
    <property type="evidence" value="ECO:0007669"/>
    <property type="project" value="TreeGrafter"/>
</dbReference>
<dbReference type="Gene3D" id="3.40.50.410">
    <property type="entry name" value="von Willebrand factor, type A domain"/>
    <property type="match status" value="1"/>
</dbReference>
<sequence length="415" mass="46797">MYFLGAQFVTILTIIHGLNGENTTCDLALDLILILDSSGSISVPEFAHAKYAMVDLVERLNINEKGAHVAVVNYATTVDLWAAFDVYNYDKISLVERIKDLEKLDTGTATGDALYVARHHCEGVCRRPEQAVTRAFIVFTDGNSNSGRLVVDEAPLLPGPAMANVFAVGIGDTITNAELIAIASDKDYTLRLSNYIELTTAINNLTIATCHFPAFIMPNIKILNHQVGQNLYHYYQMNTQMIPNKNGMFIDLIVNNTVGRTQAYTSLTSKNPKVYPFIYLLYLIDENRTNFLCTLKVIGHHWYWRYEIDRNVKFEYDSYIDSDRVVRLLDVDNRVLLPFQEFIRALITSNDVLHSWALPSLGVKMDAVPGRLNQFIFSILLNSVIHEQYSEICGVNHSFMPIVVEAVSLLDFSSY</sequence>
<organism evidence="13 15">
    <name type="scientific">Didymodactylos carnosus</name>
    <dbReference type="NCBI Taxonomy" id="1234261"/>
    <lineage>
        <taxon>Eukaryota</taxon>
        <taxon>Metazoa</taxon>
        <taxon>Spiralia</taxon>
        <taxon>Gnathifera</taxon>
        <taxon>Rotifera</taxon>
        <taxon>Eurotatoria</taxon>
        <taxon>Bdelloidea</taxon>
        <taxon>Philodinida</taxon>
        <taxon>Philodinidae</taxon>
        <taxon>Didymodactylos</taxon>
    </lineage>
</organism>
<protein>
    <recommendedName>
        <fullName evidence="4">cytochrome-c oxidase</fullName>
        <ecNumber evidence="4">7.1.1.9</ecNumber>
    </recommendedName>
    <alternativeName>
        <fullName evidence="8">Cytochrome c oxidase polypeptide II</fullName>
    </alternativeName>
</protein>
<dbReference type="GO" id="GO:0004129">
    <property type="term" value="F:cytochrome-c oxidase activity"/>
    <property type="evidence" value="ECO:0007669"/>
    <property type="project" value="UniProtKB-EC"/>
</dbReference>
<dbReference type="Proteomes" id="UP000677228">
    <property type="component" value="Unassembled WGS sequence"/>
</dbReference>
<dbReference type="InterPro" id="IPR008972">
    <property type="entry name" value="Cupredoxin"/>
</dbReference>
<comment type="catalytic activity">
    <reaction evidence="9">
        <text>4 Fe(II)-[cytochrome c] + O2 + 8 H(+)(in) = 4 Fe(III)-[cytochrome c] + 2 H2O + 4 H(+)(out)</text>
        <dbReference type="Rhea" id="RHEA:11436"/>
        <dbReference type="Rhea" id="RHEA-COMP:10350"/>
        <dbReference type="Rhea" id="RHEA-COMP:14399"/>
        <dbReference type="ChEBI" id="CHEBI:15377"/>
        <dbReference type="ChEBI" id="CHEBI:15378"/>
        <dbReference type="ChEBI" id="CHEBI:15379"/>
        <dbReference type="ChEBI" id="CHEBI:29033"/>
        <dbReference type="ChEBI" id="CHEBI:29034"/>
        <dbReference type="EC" id="7.1.1.9"/>
    </reaction>
    <physiologicalReaction direction="left-to-right" evidence="9">
        <dbReference type="Rhea" id="RHEA:11437"/>
    </physiologicalReaction>
</comment>
<keyword evidence="10" id="KW-0732">Signal</keyword>
<dbReference type="PRINTS" id="PR00453">
    <property type="entry name" value="VWFADOMAIN"/>
</dbReference>
<name>A0A8S2DRB3_9BILA</name>
<keyword evidence="6" id="KW-0186">Copper</keyword>
<evidence type="ECO:0000259" key="11">
    <source>
        <dbReference type="PROSITE" id="PS50234"/>
    </source>
</evidence>
<dbReference type="PANTHER" id="PTHR22888">
    <property type="entry name" value="CYTOCHROME C OXIDASE, SUBUNIT II"/>
    <property type="match status" value="1"/>
</dbReference>
<feature type="chain" id="PRO_5036273414" description="cytochrome-c oxidase" evidence="10">
    <location>
        <begin position="21"/>
        <end position="415"/>
    </location>
</feature>
<dbReference type="PRINTS" id="PR01166">
    <property type="entry name" value="CYCOXIDASEII"/>
</dbReference>
<dbReference type="InterPro" id="IPR002035">
    <property type="entry name" value="VWF_A"/>
</dbReference>
<dbReference type="SUPFAM" id="SSF53300">
    <property type="entry name" value="vWA-like"/>
    <property type="match status" value="1"/>
</dbReference>
<dbReference type="GO" id="GO:0005507">
    <property type="term" value="F:copper ion binding"/>
    <property type="evidence" value="ECO:0007669"/>
    <property type="project" value="InterPro"/>
</dbReference>
<evidence type="ECO:0000256" key="10">
    <source>
        <dbReference type="SAM" id="SignalP"/>
    </source>
</evidence>